<evidence type="ECO:0000313" key="1">
    <source>
        <dbReference type="EMBL" id="BAN13313.1"/>
    </source>
</evidence>
<dbReference type="RefSeq" id="WP_274759090.1">
    <property type="nucleotide sequence ID" value="NZ_CP076335.1"/>
</dbReference>
<organism evidence="1">
    <name type="scientific">Taylorella equigenitalis</name>
    <dbReference type="NCBI Taxonomy" id="29575"/>
    <lineage>
        <taxon>Bacteria</taxon>
        <taxon>Pseudomonadati</taxon>
        <taxon>Pseudomonadota</taxon>
        <taxon>Betaproteobacteria</taxon>
        <taxon>Burkholderiales</taxon>
        <taxon>Alcaligenaceae</taxon>
        <taxon>Taylorella</taxon>
    </lineage>
</organism>
<dbReference type="EMBL" id="AB695254">
    <property type="protein sequence ID" value="BAN13313.1"/>
    <property type="molecule type" value="Genomic_DNA"/>
</dbReference>
<dbReference type="AlphaFoldDB" id="M5AW71"/>
<sequence length="629" mass="73584">MSWINSLIDAYERLEVDKKSQEIIKLTPVFHNKQNAHLIVTVDIEGNFESVETITKDQKKPAIIPVTPKSDNRSGTLPPPHPLADKLEYVAGDLKEYFSIEEIKKKKLEYKNSTYLELLDKWCKTEQNELLHSIQKYVNKKSLIKDLIKHKILDESLNITCENLPHKLKAEDLFVIWVVSGYSKSSTGDSSKYLLNTWRNEKLFSSWIKFCYENLGLEQKFCFHYGEKRHFAPKHSSKIYGADDGHKIISSNDERGFTFRGRAIKSDDVATLSVEASYKLHGMLRWLHEKGQRITLGDIEIYIWANANKKLLESTEKSDNLIDLFDSNNDKKEPDWSKNFGFEASEKIREKLKGFRNELSETDKISIIIFKLSSKARRSIIYYREILKNDLLGNIEKWNADFAYPVFYKYKIINISPSPRDIVDILFYKENENLKASIYSELLPIQINNLNFPWNLVYKSYLIACNPLKYDIIKRRENISLACSIYKGYLIRNLDKEVEMSLNKNNKSRDYLYGRLLAVAQAVEDSVIKVIEPGSKRETSAERYFQRFSTRPYTTWKVIYDSLKIYQKRYKFGNPEILIGEVMELFDEENFKNDKPLSPEFLLGYHCQLNEIYRKKVLDASKENNSTTE</sequence>
<name>M5AW71_9BURK</name>
<proteinExistence type="predicted"/>
<reference evidence="1" key="1">
    <citation type="submission" date="2012-01" db="EMBL/GenBank/DDBJ databases">
        <title>Molecular identification and characterization of clustered regularly interspaced short palindrome repeats (CRISPRs) genes cluster in Japanese Taylorella equigenitalis isolate EQ59.</title>
        <authorList>
            <person name="Hara Y."/>
            <person name="Hayashi K."/>
            <person name="Nakajima T."/>
            <person name="Tazumi A."/>
            <person name="Moore J.E."/>
            <person name="Matsuda M."/>
        </authorList>
    </citation>
    <scope>NUCLEOTIDE SEQUENCE</scope>
    <source>
        <strain evidence="1">EQ59</strain>
    </source>
</reference>
<dbReference type="InterPro" id="IPR010144">
    <property type="entry name" value="CRISPR-assoc_prot_Csd1-typ"/>
</dbReference>
<dbReference type="NCBIfam" id="TIGR01863">
    <property type="entry name" value="cas_Csd1"/>
    <property type="match status" value="1"/>
</dbReference>
<accession>M5AW71</accession>
<protein>
    <submittedName>
        <fullName evidence="1">CRISPR-associated RAMP csd1</fullName>
    </submittedName>
</protein>
<gene>
    <name evidence="1" type="primary">RAMP csd1</name>
</gene>
<dbReference type="Pfam" id="PF09709">
    <property type="entry name" value="Cas_Csd1"/>
    <property type="match status" value="1"/>
</dbReference>